<comment type="caution">
    <text evidence="17">The sequence shown here is derived from an EMBL/GenBank/DDBJ whole genome shotgun (WGS) entry which is preliminary data.</text>
</comment>
<dbReference type="GO" id="GO:0004252">
    <property type="term" value="F:serine-type endopeptidase activity"/>
    <property type="evidence" value="ECO:0007669"/>
    <property type="project" value="UniProtKB-UniRule"/>
</dbReference>
<dbReference type="PANTHER" id="PTHR10795">
    <property type="entry name" value="PROPROTEIN CONVERTASE SUBTILISIN/KEXIN"/>
    <property type="match status" value="1"/>
</dbReference>
<dbReference type="InterPro" id="IPR023827">
    <property type="entry name" value="Peptidase_S8_Asp-AS"/>
</dbReference>
<keyword evidence="11" id="KW-1133">Transmembrane helix</keyword>
<evidence type="ECO:0000256" key="10">
    <source>
        <dbReference type="SAM" id="MobiDB-lite"/>
    </source>
</evidence>
<evidence type="ECO:0000256" key="7">
    <source>
        <dbReference type="ARBA" id="ARBA00023180"/>
    </source>
</evidence>
<dbReference type="InterPro" id="IPR003137">
    <property type="entry name" value="PA_domain"/>
</dbReference>
<dbReference type="Pfam" id="PF00082">
    <property type="entry name" value="Peptidase_S8"/>
    <property type="match status" value="1"/>
</dbReference>
<dbReference type="Proteomes" id="UP000639772">
    <property type="component" value="Unassembled WGS sequence"/>
</dbReference>
<evidence type="ECO:0000259" key="12">
    <source>
        <dbReference type="Pfam" id="PF00082"/>
    </source>
</evidence>
<dbReference type="Gene3D" id="3.30.70.80">
    <property type="entry name" value="Peptidase S8 propeptide/proteinase inhibitor I9"/>
    <property type="match status" value="1"/>
</dbReference>
<sequence length="760" mass="79711">MQTMEKRISSLAFFFFFFLSCCYIYYLPVVAGYANPLAADVDLLQTYIIHVLKPNDTDYPSPDHRLLHHRSFLPESGDHRLLYSYSHAASGFAARLTRAELRAMEDKQGFLLAIPDQPVHHQTTYTPSFLGLHPESGPWPGAGFGEGVVIAVIDTGILPTHASFADDGTMPPPSPRWHGRCDFGVGECNNKLVGAMAFQSGTNPSPIDDSGHGTHTASTTAGSPVSNASVLGQAAGVATGIAPRAHVAMYKVLFGGSGRMTDVIAGIDQAIADGADVLSMSLGSSPRELYQNGIITASFAAMSQGIFPSAAAANSGPNLGYVTNDAPWMLTVAASTTDRRIKVALILDDGVDTAIDGESAYQPHAAGIPFTPVVYPNGDGDCSTSALARFNVSGKVVVCSASDVVTIGTNVKNAGGAAMVILGPVIWGLFTSADANMLPAVYLNSLGAEVLLGYVKSGNLSDGAKVALWFRGTQFGEPKSPSIAAFSSRGPSGYNGGILKPDVAGPGVNILGAWPNPIGPDPSTNPPNRIFNLLSGTSMSTPHLAGIAAILKKLHPEWSAAAVKSAIVTTAYPAYPTGAPMADQYPDDGPSASYFAKGAGHVDPTKAAEPGLVYDAGVEDYVGYMCGGLGYTDEQVSAVVQSKVSCATVKRISAEQLNYPSISLTLAVGAEKVVWRTATNMGEANSVYTVRYVEPGYVVGMEVSPRRLKFSKPGEKKSFSVRFSVKTGVASTAREVVEGELVWVKGELTVRSPIVVTLTS</sequence>
<feature type="compositionally biased region" description="Low complexity" evidence="10">
    <location>
        <begin position="213"/>
        <end position="223"/>
    </location>
</feature>
<proteinExistence type="inferred from homology"/>
<feature type="transmembrane region" description="Helical" evidence="11">
    <location>
        <begin position="12"/>
        <end position="34"/>
    </location>
</feature>
<evidence type="ECO:0000256" key="5">
    <source>
        <dbReference type="ARBA" id="ARBA00022801"/>
    </source>
</evidence>
<evidence type="ECO:0000256" key="8">
    <source>
        <dbReference type="PIRSR" id="PIRSR615500-1"/>
    </source>
</evidence>
<evidence type="ECO:0000256" key="3">
    <source>
        <dbReference type="ARBA" id="ARBA00022670"/>
    </source>
</evidence>
<evidence type="ECO:0000259" key="15">
    <source>
        <dbReference type="Pfam" id="PF17766"/>
    </source>
</evidence>
<dbReference type="Pfam" id="PF05922">
    <property type="entry name" value="Inhibitor_I9"/>
    <property type="match status" value="1"/>
</dbReference>
<dbReference type="InterPro" id="IPR034197">
    <property type="entry name" value="Peptidases_S8_3"/>
</dbReference>
<reference evidence="18 19" key="1">
    <citation type="journal article" date="2020" name="Nat. Food">
        <title>A phased Vanilla planifolia genome enables genetic improvement of flavour and production.</title>
        <authorList>
            <person name="Hasing T."/>
            <person name="Tang H."/>
            <person name="Brym M."/>
            <person name="Khazi F."/>
            <person name="Huang T."/>
            <person name="Chambers A.H."/>
        </authorList>
    </citation>
    <scope>NUCLEOTIDE SEQUENCE [LARGE SCALE GENOMIC DNA]</scope>
    <source>
        <tissue evidence="17">Leaf</tissue>
    </source>
</reference>
<comment type="similarity">
    <text evidence="2 9">Belongs to the peptidase S8 family.</text>
</comment>
<dbReference type="GO" id="GO:0006508">
    <property type="term" value="P:proteolysis"/>
    <property type="evidence" value="ECO:0007669"/>
    <property type="project" value="UniProtKB-KW"/>
</dbReference>
<keyword evidence="11" id="KW-0812">Transmembrane</keyword>
<dbReference type="EMBL" id="JADCNM010000087">
    <property type="protein sequence ID" value="KAG0450860.1"/>
    <property type="molecule type" value="Genomic_DNA"/>
</dbReference>
<dbReference type="InterPro" id="IPR010259">
    <property type="entry name" value="S8pro/Inhibitor_I9"/>
</dbReference>
<dbReference type="Gene3D" id="2.60.40.2310">
    <property type="match status" value="1"/>
</dbReference>
<dbReference type="InterPro" id="IPR000209">
    <property type="entry name" value="Peptidase_S8/S53_dom"/>
</dbReference>
<feature type="active site" description="Charge relay system" evidence="8 9">
    <location>
        <position position="154"/>
    </location>
</feature>
<dbReference type="InterPro" id="IPR041469">
    <property type="entry name" value="Subtilisin-like_FN3"/>
</dbReference>
<dbReference type="CDD" id="cd02120">
    <property type="entry name" value="PA_subtilisin_like"/>
    <property type="match status" value="1"/>
</dbReference>
<dbReference type="PROSITE" id="PS51257">
    <property type="entry name" value="PROKAR_LIPOPROTEIN"/>
    <property type="match status" value="1"/>
</dbReference>
<evidence type="ECO:0000256" key="4">
    <source>
        <dbReference type="ARBA" id="ARBA00022729"/>
    </source>
</evidence>
<evidence type="ECO:0000256" key="6">
    <source>
        <dbReference type="ARBA" id="ARBA00022825"/>
    </source>
</evidence>
<keyword evidence="7" id="KW-0325">Glycoprotein</keyword>
<dbReference type="SUPFAM" id="SSF52743">
    <property type="entry name" value="Subtilisin-like"/>
    <property type="match status" value="1"/>
</dbReference>
<dbReference type="InterPro" id="IPR037045">
    <property type="entry name" value="S8pro/Inhibitor_I9_sf"/>
</dbReference>
<dbReference type="PROSITE" id="PS51892">
    <property type="entry name" value="SUBTILASE"/>
    <property type="match status" value="1"/>
</dbReference>
<feature type="domain" description="Subtilisin-like protease fibronectin type-III" evidence="15">
    <location>
        <begin position="656"/>
        <end position="756"/>
    </location>
</feature>
<dbReference type="PROSITE" id="PS00136">
    <property type="entry name" value="SUBTILASE_ASP"/>
    <property type="match status" value="1"/>
</dbReference>
<keyword evidence="6 9" id="KW-0720">Serine protease</keyword>
<protein>
    <submittedName>
        <fullName evidence="17">Uncharacterized protein</fullName>
    </submittedName>
</protein>
<dbReference type="GO" id="GO:0005576">
    <property type="term" value="C:extracellular region"/>
    <property type="evidence" value="ECO:0007669"/>
    <property type="project" value="UniProtKB-SubCell"/>
</dbReference>
<evidence type="ECO:0000313" key="16">
    <source>
        <dbReference type="EMBL" id="KAG0450798.1"/>
    </source>
</evidence>
<feature type="domain" description="PA" evidence="13">
    <location>
        <begin position="371"/>
        <end position="443"/>
    </location>
</feature>
<dbReference type="Proteomes" id="UP000636800">
    <property type="component" value="Unassembled WGS sequence"/>
</dbReference>
<evidence type="ECO:0000313" key="17">
    <source>
        <dbReference type="EMBL" id="KAG0450860.1"/>
    </source>
</evidence>
<name>A0A835PBX8_VANPL</name>
<keyword evidence="11" id="KW-0472">Membrane</keyword>
<keyword evidence="3 9" id="KW-0645">Protease</keyword>
<dbReference type="CDD" id="cd04852">
    <property type="entry name" value="Peptidases_S8_3"/>
    <property type="match status" value="1"/>
</dbReference>
<feature type="active site" description="Charge relay system" evidence="8 9">
    <location>
        <position position="212"/>
    </location>
</feature>
<dbReference type="EMBL" id="JADCNL010000086">
    <property type="protein sequence ID" value="KAG0450798.1"/>
    <property type="molecule type" value="Genomic_DNA"/>
</dbReference>
<evidence type="ECO:0000256" key="9">
    <source>
        <dbReference type="PROSITE-ProRule" id="PRU01240"/>
    </source>
</evidence>
<feature type="domain" description="Inhibitor I9" evidence="14">
    <location>
        <begin position="46"/>
        <end position="120"/>
    </location>
</feature>
<keyword evidence="5 9" id="KW-0378">Hydrolase</keyword>
<evidence type="ECO:0000259" key="13">
    <source>
        <dbReference type="Pfam" id="PF02225"/>
    </source>
</evidence>
<gene>
    <name evidence="17" type="ORF">HPP92_026518</name>
    <name evidence="16" type="ORF">HPP92_026746</name>
</gene>
<evidence type="ECO:0000313" key="19">
    <source>
        <dbReference type="Proteomes" id="UP000639772"/>
    </source>
</evidence>
<feature type="domain" description="Peptidase S8/S53" evidence="12">
    <location>
        <begin position="145"/>
        <end position="583"/>
    </location>
</feature>
<dbReference type="PRINTS" id="PR00723">
    <property type="entry name" value="SUBTILISIN"/>
</dbReference>
<organism evidence="17 19">
    <name type="scientific">Vanilla planifolia</name>
    <name type="common">Vanilla</name>
    <dbReference type="NCBI Taxonomy" id="51239"/>
    <lineage>
        <taxon>Eukaryota</taxon>
        <taxon>Viridiplantae</taxon>
        <taxon>Streptophyta</taxon>
        <taxon>Embryophyta</taxon>
        <taxon>Tracheophyta</taxon>
        <taxon>Spermatophyta</taxon>
        <taxon>Magnoliopsida</taxon>
        <taxon>Liliopsida</taxon>
        <taxon>Asparagales</taxon>
        <taxon>Orchidaceae</taxon>
        <taxon>Vanilloideae</taxon>
        <taxon>Vanilleae</taxon>
        <taxon>Vanilla</taxon>
    </lineage>
</organism>
<feature type="region of interest" description="Disordered" evidence="10">
    <location>
        <begin position="199"/>
        <end position="223"/>
    </location>
</feature>
<evidence type="ECO:0000259" key="14">
    <source>
        <dbReference type="Pfam" id="PF05922"/>
    </source>
</evidence>
<evidence type="ECO:0000256" key="2">
    <source>
        <dbReference type="ARBA" id="ARBA00011073"/>
    </source>
</evidence>
<dbReference type="InterPro" id="IPR045051">
    <property type="entry name" value="SBT"/>
</dbReference>
<feature type="active site" description="Charge relay system" evidence="8 9">
    <location>
        <position position="538"/>
    </location>
</feature>
<dbReference type="AlphaFoldDB" id="A0A835PBX8"/>
<dbReference type="Pfam" id="PF02225">
    <property type="entry name" value="PA"/>
    <property type="match status" value="1"/>
</dbReference>
<comment type="subcellular location">
    <subcellularLocation>
        <location evidence="1">Secreted</location>
    </subcellularLocation>
</comment>
<dbReference type="InterPro" id="IPR015500">
    <property type="entry name" value="Peptidase_S8_subtilisin-rel"/>
</dbReference>
<keyword evidence="4" id="KW-0732">Signal</keyword>
<evidence type="ECO:0000256" key="11">
    <source>
        <dbReference type="SAM" id="Phobius"/>
    </source>
</evidence>
<dbReference type="Pfam" id="PF17766">
    <property type="entry name" value="fn3_6"/>
    <property type="match status" value="1"/>
</dbReference>
<keyword evidence="18" id="KW-1185">Reference proteome</keyword>
<dbReference type="Gene3D" id="3.50.30.30">
    <property type="match status" value="1"/>
</dbReference>
<evidence type="ECO:0000256" key="1">
    <source>
        <dbReference type="ARBA" id="ARBA00004613"/>
    </source>
</evidence>
<evidence type="ECO:0000313" key="18">
    <source>
        <dbReference type="Proteomes" id="UP000636800"/>
    </source>
</evidence>
<accession>A0A835PBX8</accession>
<dbReference type="InterPro" id="IPR036852">
    <property type="entry name" value="Peptidase_S8/S53_dom_sf"/>
</dbReference>
<dbReference type="Gene3D" id="3.40.50.200">
    <property type="entry name" value="Peptidase S8/S53 domain"/>
    <property type="match status" value="1"/>
</dbReference>
<dbReference type="OrthoDB" id="545077at2759"/>